<accession>A0A0D3GGD3</accession>
<evidence type="ECO:0000313" key="2">
    <source>
        <dbReference type="EnsemblPlants" id="OBART06G14140.1"/>
    </source>
</evidence>
<dbReference type="Proteomes" id="UP000026960">
    <property type="component" value="Chromosome 6"/>
</dbReference>
<dbReference type="EnsemblPlants" id="OBART06G14140.1">
    <property type="protein sequence ID" value="OBART06G14140.1"/>
    <property type="gene ID" value="OBART06G14140"/>
</dbReference>
<reference evidence="2" key="2">
    <citation type="submission" date="2015-03" db="UniProtKB">
        <authorList>
            <consortium name="EnsemblPlants"/>
        </authorList>
    </citation>
    <scope>IDENTIFICATION</scope>
</reference>
<dbReference type="HOGENOM" id="CLU_1770895_0_0_1"/>
<keyword evidence="3" id="KW-1185">Reference proteome</keyword>
<evidence type="ECO:0000256" key="1">
    <source>
        <dbReference type="SAM" id="MobiDB-lite"/>
    </source>
</evidence>
<name>A0A0D3GGD3_9ORYZ</name>
<dbReference type="Gramene" id="OBART06G14140.1">
    <property type="protein sequence ID" value="OBART06G14140.1"/>
    <property type="gene ID" value="OBART06G14140"/>
</dbReference>
<dbReference type="AlphaFoldDB" id="A0A0D3GGD3"/>
<proteinExistence type="predicted"/>
<protein>
    <recommendedName>
        <fullName evidence="4">DUF834 domain-containing protein</fullName>
    </recommendedName>
</protein>
<reference evidence="2" key="1">
    <citation type="journal article" date="2009" name="Rice">
        <title>De Novo Next Generation Sequencing of Plant Genomes.</title>
        <authorList>
            <person name="Rounsley S."/>
            <person name="Marri P.R."/>
            <person name="Yu Y."/>
            <person name="He R."/>
            <person name="Sisneros N."/>
            <person name="Goicoechea J.L."/>
            <person name="Lee S.J."/>
            <person name="Angelova A."/>
            <person name="Kudrna D."/>
            <person name="Luo M."/>
            <person name="Affourtit J."/>
            <person name="Desany B."/>
            <person name="Knight J."/>
            <person name="Niazi F."/>
            <person name="Egholm M."/>
            <person name="Wing R.A."/>
        </authorList>
    </citation>
    <scope>NUCLEOTIDE SEQUENCE [LARGE SCALE GENOMIC DNA]</scope>
    <source>
        <strain evidence="2">cv. IRGC 105608</strain>
    </source>
</reference>
<evidence type="ECO:0000313" key="3">
    <source>
        <dbReference type="Proteomes" id="UP000026960"/>
    </source>
</evidence>
<evidence type="ECO:0008006" key="4">
    <source>
        <dbReference type="Google" id="ProtNLM"/>
    </source>
</evidence>
<dbReference type="PaxDb" id="65489-OBART06G14140.1"/>
<sequence>MERDGCAPHGDLEMIVGSGVAVNDERRSTTRKRDQAVMWSSRWAAISGGSRWGSAPTKRGGGPGDVRGGISDDELGTGFGDLDLGQRNRLLLHVEAKESAMNGGISAVTFARGKRWGRMIFFERRARDFGGGNSDPTRDIWRGFGVG</sequence>
<organism evidence="2">
    <name type="scientific">Oryza barthii</name>
    <dbReference type="NCBI Taxonomy" id="65489"/>
    <lineage>
        <taxon>Eukaryota</taxon>
        <taxon>Viridiplantae</taxon>
        <taxon>Streptophyta</taxon>
        <taxon>Embryophyta</taxon>
        <taxon>Tracheophyta</taxon>
        <taxon>Spermatophyta</taxon>
        <taxon>Magnoliopsida</taxon>
        <taxon>Liliopsida</taxon>
        <taxon>Poales</taxon>
        <taxon>Poaceae</taxon>
        <taxon>BOP clade</taxon>
        <taxon>Oryzoideae</taxon>
        <taxon>Oryzeae</taxon>
        <taxon>Oryzinae</taxon>
        <taxon>Oryza</taxon>
    </lineage>
</organism>
<feature type="region of interest" description="Disordered" evidence="1">
    <location>
        <begin position="48"/>
        <end position="72"/>
    </location>
</feature>